<feature type="domain" description="BAT2 N-terminal" evidence="3">
    <location>
        <begin position="4"/>
        <end position="132"/>
    </location>
</feature>
<feature type="region of interest" description="Disordered" evidence="2">
    <location>
        <begin position="676"/>
        <end position="726"/>
    </location>
</feature>
<feature type="compositionally biased region" description="Polar residues" evidence="2">
    <location>
        <begin position="1227"/>
        <end position="1236"/>
    </location>
</feature>
<sequence>MASSMLPAERRWTSTRKSGMTVLGKVPKPINLPSQKLENHGLDPNVEIVPKGTLTWGTRPLLAASSAWGSSNLSSPRADGNMGSPIHANGRPSSGGSGTRPSTGSSERSSEPVSSSWGSSSRPSSASGILPSSHMSVAANRPRSAETRPNSSHLSRFAESSTDGIAWGAAGTSEKFHSAEVSKRSDFTLSSGDFPSLGSEKSDEPKSQQGQNPKAPTPALGASSSSKGTTESLLTSGNGNPGLALHGNFNSWNADTHPHAGEGSSSRTENWHRENHSPQHLLDANMPARQYGPWHGPPAHHSNVVWYGGHEAGGFYRPPFAPPGSYHVDPYYPYVPAGALPNTQAFPRAEAIPDGIHLKKGEAYRHRPPESYIAHGQPGNPIRPGVYPGPVLYEGCYGPTQSSFDNSSEQDGSTLGMPGQYGVHNQHLSENLRYQPWRFHAQPDGSGPVMTKQQMISSQANETQGQYKVLLKHHGSPEEKDTFGKEHTVTVWSAAQRGKQPGFSTTEPGLLDNGYKKEQTTEEWHDEVSHSQHPNDLVDQNNKNSSGTSKYAGQNVKKKLDNAAVHSSDQQNAIVKKNASLMEKVEGLNSKTRVVDVHFEGENFPTKEMRSSQNSSSDEGHFEEVGPANSSSADNSRNVGASKFNTPTKVIIHESVLELKPTHQWDELVIEPGKSNYSEDCGQSQSHNQKRVRNTKGRVDQHGKLKFGSYGANDTNNTLERDSFEKTRVTTGKSGYLLSIPHSHASQVVPEDQGSHLSFNSVSDPSSLKSVDLDVQQHSKLKEPAMQRAIELQKEEEERTAEQKAKALVKLSELNKRVSANSKHNSRHDQPLCNDNPIKPDTTSGKDVKSNAVNQTLHGGSLCDSQVKKHPNDDNIIKLRDPAYLSFTQPTGTSDSVKAHVSVGEQSRQLGQEGTPEIITARSALDLQDSIVSKRKQAWNRRRRNFTDERNQSEKFTNSESSGNTRCASMVIEEASDGLGIQSSDPPVQVSKNNRGPKYKNKLSDSHLNSTHPEGYSGKFDVDSDEIKPSPKLLEPLSVGENNSNEIMRGQDSIDLMVEPNQAGPEPTKITTERASNWKPQPHRNSARNLQSDKANAKYQGSETVVWAPVKMVNKDGSSEVHKSSANEVTNLPDGKNAQDVHNGAKARRAEIERYVPKPIAKDSQQSSPSIAPSSSADKMGKRELASASAVTGRDGSSTVAKPALNSMNTEDTKQSRHGKTQPAWRQRNSGESPSLEQCVLEGSLSSGSSKFLEKTSELHHSRPGDDVHVEGGNNLQGESIGIVEDHGMTRQRRQQFKEVRVDGSSCAPSHSKVLQGEVPNKKEMQSAAPADSGERNPSRNESQNASSGHVKSHWQPKSQVHSQQYVHGYKGSGGQKAAEKMTPSRAIEKNLDDSGSVGQRNMIEVDDMKHHEAYREIKAIPNELKNQEGAKERKVMHQPSKDQNQFIDSDLTAPTESASANANIHQDYLGVPRRGQNRGHFPRGGDAMYGGSKKAHLTRNVEQHLEYQAGYNKDGDIFHENFSPSEEASEAHRVSSGSRYGMQGRNHSRRAGHFYRPQRGASVRVNGAYDIGG</sequence>
<feature type="region of interest" description="Disordered" evidence="2">
    <location>
        <begin position="179"/>
        <end position="275"/>
    </location>
</feature>
<feature type="region of interest" description="Disordered" evidence="2">
    <location>
        <begin position="1525"/>
        <end position="1561"/>
    </location>
</feature>
<feature type="compositionally biased region" description="Polar residues" evidence="2">
    <location>
        <begin position="676"/>
        <end position="687"/>
    </location>
</feature>
<feature type="region of interest" description="Disordered" evidence="2">
    <location>
        <begin position="747"/>
        <end position="767"/>
    </location>
</feature>
<feature type="compositionally biased region" description="Polar residues" evidence="2">
    <location>
        <begin position="1069"/>
        <end position="1080"/>
    </location>
</feature>
<feature type="region of interest" description="Disordered" evidence="2">
    <location>
        <begin position="67"/>
        <end position="157"/>
    </location>
</feature>
<feature type="compositionally biased region" description="Polar residues" evidence="2">
    <location>
        <begin position="1195"/>
        <end position="1210"/>
    </location>
</feature>
<evidence type="ECO:0000256" key="2">
    <source>
        <dbReference type="SAM" id="MobiDB-lite"/>
    </source>
</evidence>
<dbReference type="InterPro" id="IPR009738">
    <property type="entry name" value="BAT2_N"/>
</dbReference>
<feature type="compositionally biased region" description="Polar residues" evidence="2">
    <location>
        <begin position="531"/>
        <end position="551"/>
    </location>
</feature>
<feature type="compositionally biased region" description="Polar residues" evidence="2">
    <location>
        <begin position="755"/>
        <end position="767"/>
    </location>
</feature>
<evidence type="ECO:0000313" key="5">
    <source>
        <dbReference type="Proteomes" id="UP000829196"/>
    </source>
</evidence>
<dbReference type="Proteomes" id="UP000829196">
    <property type="component" value="Unassembled WGS sequence"/>
</dbReference>
<feature type="compositionally biased region" description="Polar residues" evidence="2">
    <location>
        <begin position="1340"/>
        <end position="1366"/>
    </location>
</feature>
<gene>
    <name evidence="4" type="ORF">KFK09_004148</name>
</gene>
<dbReference type="PANTHER" id="PTHR34805:SF1">
    <property type="entry name" value="PROTEIN MODIFIER OF SNC1 1"/>
    <property type="match status" value="1"/>
</dbReference>
<feature type="region of interest" description="Disordered" evidence="2">
    <location>
        <begin position="1065"/>
        <end position="1097"/>
    </location>
</feature>
<feature type="region of interest" description="Disordered" evidence="2">
    <location>
        <begin position="1116"/>
        <end position="1383"/>
    </location>
</feature>
<feature type="compositionally biased region" description="Polar residues" evidence="2">
    <location>
        <begin position="1087"/>
        <end position="1097"/>
    </location>
</feature>
<keyword evidence="5" id="KW-1185">Reference proteome</keyword>
<feature type="compositionally biased region" description="Basic and acidic residues" evidence="2">
    <location>
        <begin position="1252"/>
        <end position="1270"/>
    </location>
</feature>
<feature type="region of interest" description="Disordered" evidence="2">
    <location>
        <begin position="817"/>
        <end position="849"/>
    </location>
</feature>
<evidence type="ECO:0000256" key="1">
    <source>
        <dbReference type="ARBA" id="ARBA00022553"/>
    </source>
</evidence>
<feature type="compositionally biased region" description="Polar residues" evidence="2">
    <location>
        <begin position="981"/>
        <end position="994"/>
    </location>
</feature>
<evidence type="ECO:0000313" key="4">
    <source>
        <dbReference type="EMBL" id="KAI0524763.1"/>
    </source>
</evidence>
<name>A0A8T3C206_DENNO</name>
<evidence type="ECO:0000259" key="3">
    <source>
        <dbReference type="Pfam" id="PF07001"/>
    </source>
</evidence>
<proteinExistence type="predicted"/>
<feature type="compositionally biased region" description="Polar residues" evidence="2">
    <location>
        <begin position="222"/>
        <end position="238"/>
    </location>
</feature>
<feature type="region of interest" description="Disordered" evidence="2">
    <location>
        <begin position="1471"/>
        <end position="1493"/>
    </location>
</feature>
<dbReference type="Pfam" id="PF07001">
    <property type="entry name" value="BAT2_N"/>
    <property type="match status" value="1"/>
</dbReference>
<feature type="compositionally biased region" description="Basic and acidic residues" evidence="2">
    <location>
        <begin position="1020"/>
        <end position="1029"/>
    </location>
</feature>
<dbReference type="GO" id="GO:0040029">
    <property type="term" value="P:epigenetic regulation of gene expression"/>
    <property type="evidence" value="ECO:0007669"/>
    <property type="project" value="TreeGrafter"/>
</dbReference>
<feature type="region of interest" description="Disordered" evidence="2">
    <location>
        <begin position="978"/>
        <end position="1045"/>
    </location>
</feature>
<feature type="compositionally biased region" description="Low complexity" evidence="2">
    <location>
        <begin position="1164"/>
        <end position="1177"/>
    </location>
</feature>
<protein>
    <recommendedName>
        <fullName evidence="3">BAT2 N-terminal domain-containing protein</fullName>
    </recommendedName>
</protein>
<feature type="compositionally biased region" description="Low complexity" evidence="2">
    <location>
        <begin position="99"/>
        <end position="133"/>
    </location>
</feature>
<accession>A0A8T3C206</accession>
<feature type="compositionally biased region" description="Basic and acidic residues" evidence="2">
    <location>
        <begin position="518"/>
        <end position="530"/>
    </location>
</feature>
<dbReference type="OrthoDB" id="1939715at2759"/>
<comment type="caution">
    <text evidence="4">The sequence shown here is derived from an EMBL/GenBank/DDBJ whole genome shotgun (WGS) entry which is preliminary data.</text>
</comment>
<organism evidence="4 5">
    <name type="scientific">Dendrobium nobile</name>
    <name type="common">Orchid</name>
    <dbReference type="NCBI Taxonomy" id="94219"/>
    <lineage>
        <taxon>Eukaryota</taxon>
        <taxon>Viridiplantae</taxon>
        <taxon>Streptophyta</taxon>
        <taxon>Embryophyta</taxon>
        <taxon>Tracheophyta</taxon>
        <taxon>Spermatophyta</taxon>
        <taxon>Magnoliopsida</taxon>
        <taxon>Liliopsida</taxon>
        <taxon>Asparagales</taxon>
        <taxon>Orchidaceae</taxon>
        <taxon>Epidendroideae</taxon>
        <taxon>Malaxideae</taxon>
        <taxon>Dendrobiinae</taxon>
        <taxon>Dendrobium</taxon>
    </lineage>
</organism>
<keyword evidence="1" id="KW-0597">Phosphoprotein</keyword>
<feature type="region of interest" description="Disordered" evidence="2">
    <location>
        <begin position="604"/>
        <end position="641"/>
    </location>
</feature>
<feature type="region of interest" description="Disordered" evidence="2">
    <location>
        <begin position="1"/>
        <end position="44"/>
    </location>
</feature>
<feature type="compositionally biased region" description="Polar residues" evidence="2">
    <location>
        <begin position="954"/>
        <end position="966"/>
    </location>
</feature>
<feature type="region of interest" description="Disordered" evidence="2">
    <location>
        <begin position="943"/>
        <end position="966"/>
    </location>
</feature>
<reference evidence="4" key="1">
    <citation type="journal article" date="2022" name="Front. Genet.">
        <title>Chromosome-Scale Assembly of the Dendrobium nobile Genome Provides Insights Into the Molecular Mechanism of the Biosynthesis of the Medicinal Active Ingredient of Dendrobium.</title>
        <authorList>
            <person name="Xu Q."/>
            <person name="Niu S.-C."/>
            <person name="Li K.-L."/>
            <person name="Zheng P.-J."/>
            <person name="Zhang X.-J."/>
            <person name="Jia Y."/>
            <person name="Liu Y."/>
            <person name="Niu Y.-X."/>
            <person name="Yu L.-H."/>
            <person name="Chen D.-F."/>
            <person name="Zhang G.-Q."/>
        </authorList>
    </citation>
    <scope>NUCLEOTIDE SEQUENCE</scope>
    <source>
        <tissue evidence="4">Leaf</tissue>
    </source>
</reference>
<feature type="region of interest" description="Disordered" evidence="2">
    <location>
        <begin position="518"/>
        <end position="551"/>
    </location>
</feature>
<feature type="compositionally biased region" description="Basic and acidic residues" evidence="2">
    <location>
        <begin position="1116"/>
        <end position="1125"/>
    </location>
</feature>
<feature type="compositionally biased region" description="Polar residues" evidence="2">
    <location>
        <begin position="147"/>
        <end position="157"/>
    </location>
</feature>
<dbReference type="PANTHER" id="PTHR34805">
    <property type="entry name" value="PROTEIN MODIFIER OF SNC1 1"/>
    <property type="match status" value="1"/>
</dbReference>
<dbReference type="EMBL" id="JAGYWB010000004">
    <property type="protein sequence ID" value="KAI0524763.1"/>
    <property type="molecule type" value="Genomic_DNA"/>
</dbReference>
<feature type="compositionally biased region" description="Polar residues" evidence="2">
    <location>
        <begin position="628"/>
        <end position="641"/>
    </location>
</feature>
<dbReference type="InterPro" id="IPR038808">
    <property type="entry name" value="MOS1-like"/>
</dbReference>